<dbReference type="InterPro" id="IPR039537">
    <property type="entry name" value="Retrotran_Ty1/copia-like"/>
</dbReference>
<organism evidence="16 17">
    <name type="scientific">Popillia japonica</name>
    <name type="common">Japanese beetle</name>
    <dbReference type="NCBI Taxonomy" id="7064"/>
    <lineage>
        <taxon>Eukaryota</taxon>
        <taxon>Metazoa</taxon>
        <taxon>Ecdysozoa</taxon>
        <taxon>Arthropoda</taxon>
        <taxon>Hexapoda</taxon>
        <taxon>Insecta</taxon>
        <taxon>Pterygota</taxon>
        <taxon>Neoptera</taxon>
        <taxon>Endopterygota</taxon>
        <taxon>Coleoptera</taxon>
        <taxon>Polyphaga</taxon>
        <taxon>Scarabaeiformia</taxon>
        <taxon>Scarabaeidae</taxon>
        <taxon>Rutelinae</taxon>
        <taxon>Popillia</taxon>
    </lineage>
</organism>
<dbReference type="InterPro" id="IPR054722">
    <property type="entry name" value="PolX-like_BBD"/>
</dbReference>
<dbReference type="GO" id="GO:0008233">
    <property type="term" value="F:peptidase activity"/>
    <property type="evidence" value="ECO:0007669"/>
    <property type="project" value="UniProtKB-KW"/>
</dbReference>
<keyword evidence="4" id="KW-0479">Metal-binding</keyword>
<reference evidence="16 17" key="1">
    <citation type="journal article" date="2024" name="BMC Genomics">
        <title>De novo assembly and annotation of Popillia japonica's genome with initial clues to its potential as an invasive pest.</title>
        <authorList>
            <person name="Cucini C."/>
            <person name="Boschi S."/>
            <person name="Funari R."/>
            <person name="Cardaioli E."/>
            <person name="Iannotti N."/>
            <person name="Marturano G."/>
            <person name="Paoli F."/>
            <person name="Bruttini M."/>
            <person name="Carapelli A."/>
            <person name="Frati F."/>
            <person name="Nardi F."/>
        </authorList>
    </citation>
    <scope>NUCLEOTIDE SEQUENCE [LARGE SCALE GENOMIC DNA]</scope>
    <source>
        <strain evidence="16">DMR45628</strain>
    </source>
</reference>
<evidence type="ECO:0000256" key="9">
    <source>
        <dbReference type="ARBA" id="ARBA00022842"/>
    </source>
</evidence>
<evidence type="ECO:0000256" key="11">
    <source>
        <dbReference type="ARBA" id="ARBA00022918"/>
    </source>
</evidence>
<comment type="caution">
    <text evidence="16">The sequence shown here is derived from an EMBL/GenBank/DDBJ whole genome shotgun (WGS) entry which is preliminary data.</text>
</comment>
<protein>
    <submittedName>
        <fullName evidence="16">GAG-pre-integrase domain</fullName>
    </submittedName>
</protein>
<feature type="domain" description="Retrovirus-related Pol polyprotein from transposon TNT 1-94-like beta-barrel" evidence="15">
    <location>
        <begin position="85"/>
        <end position="169"/>
    </location>
</feature>
<dbReference type="Pfam" id="PF14223">
    <property type="entry name" value="Retrotran_gag_2"/>
    <property type="match status" value="1"/>
</dbReference>
<keyword evidence="10" id="KW-0229">DNA integration</keyword>
<evidence type="ECO:0000256" key="5">
    <source>
        <dbReference type="ARBA" id="ARBA00022741"/>
    </source>
</evidence>
<sequence length="308" mass="35147">MGEEISDKMLVTKVLISLPENMKHFVSAWESTPSDKQTLTDLTSRLMIEEERNKTSEDSMALAVKAKFIKPKVLVGKNNAGACNWWMDSGATEHMCFDKGQFTSMDHIPQERRVRVGNGTLVEVKGIGTVQVEAWNGNSWVRTDLINTLFVPDLDINLFSLSTALDKNFEMHSDKNKCELLDKNGKVVAIAERLGKLYKMKFKIRKQEREIQYSQVNAVSSLKECHQKLCHINFDQVEKVLNRNNVLFKKEQKPFCIACLGGKQHRLSFPISNSRATKTFELIHGDLCGPFEVPTFSRWSKIFSTIKR</sequence>
<dbReference type="GO" id="GO:0005524">
    <property type="term" value="F:ATP binding"/>
    <property type="evidence" value="ECO:0007669"/>
    <property type="project" value="UniProtKB-KW"/>
</dbReference>
<dbReference type="AlphaFoldDB" id="A0AAW1JT24"/>
<dbReference type="PANTHER" id="PTHR42648:SF11">
    <property type="entry name" value="TRANSPOSON TY4-P GAG-POL POLYPROTEIN"/>
    <property type="match status" value="1"/>
</dbReference>
<evidence type="ECO:0000313" key="16">
    <source>
        <dbReference type="EMBL" id="KAK9708200.1"/>
    </source>
</evidence>
<keyword evidence="2" id="KW-0645">Protease</keyword>
<keyword evidence="12" id="KW-0808">Transferase</keyword>
<dbReference type="Pfam" id="PF13976">
    <property type="entry name" value="gag_pre-integrs"/>
    <property type="match status" value="1"/>
</dbReference>
<evidence type="ECO:0000256" key="2">
    <source>
        <dbReference type="ARBA" id="ARBA00022670"/>
    </source>
</evidence>
<evidence type="ECO:0000256" key="4">
    <source>
        <dbReference type="ARBA" id="ARBA00022723"/>
    </source>
</evidence>
<keyword evidence="12" id="KW-0239">DNA-directed DNA polymerase</keyword>
<evidence type="ECO:0000259" key="14">
    <source>
        <dbReference type="Pfam" id="PF13976"/>
    </source>
</evidence>
<dbReference type="GO" id="GO:0004519">
    <property type="term" value="F:endonuclease activity"/>
    <property type="evidence" value="ECO:0007669"/>
    <property type="project" value="UniProtKB-KW"/>
</dbReference>
<dbReference type="GO" id="GO:0006310">
    <property type="term" value="P:DNA recombination"/>
    <property type="evidence" value="ECO:0007669"/>
    <property type="project" value="UniProtKB-KW"/>
</dbReference>
<evidence type="ECO:0000256" key="10">
    <source>
        <dbReference type="ARBA" id="ARBA00022908"/>
    </source>
</evidence>
<dbReference type="GO" id="GO:0046872">
    <property type="term" value="F:metal ion binding"/>
    <property type="evidence" value="ECO:0007669"/>
    <property type="project" value="UniProtKB-KW"/>
</dbReference>
<dbReference type="InterPro" id="IPR025724">
    <property type="entry name" value="GAG-pre-integrase_dom"/>
</dbReference>
<keyword evidence="8" id="KW-0067">ATP-binding</keyword>
<dbReference type="EMBL" id="JASPKY010000334">
    <property type="protein sequence ID" value="KAK9708200.1"/>
    <property type="molecule type" value="Genomic_DNA"/>
</dbReference>
<dbReference type="GO" id="GO:0003887">
    <property type="term" value="F:DNA-directed DNA polymerase activity"/>
    <property type="evidence" value="ECO:0007669"/>
    <property type="project" value="UniProtKB-KW"/>
</dbReference>
<keyword evidence="5" id="KW-0547">Nucleotide-binding</keyword>
<keyword evidence="9" id="KW-0460">Magnesium</keyword>
<evidence type="ECO:0000259" key="15">
    <source>
        <dbReference type="Pfam" id="PF22936"/>
    </source>
</evidence>
<feature type="domain" description="GAG-pre-integrase" evidence="14">
    <location>
        <begin position="197"/>
        <end position="264"/>
    </location>
</feature>
<evidence type="ECO:0000256" key="8">
    <source>
        <dbReference type="ARBA" id="ARBA00022840"/>
    </source>
</evidence>
<evidence type="ECO:0000313" key="17">
    <source>
        <dbReference type="Proteomes" id="UP001458880"/>
    </source>
</evidence>
<dbReference type="GO" id="GO:0003964">
    <property type="term" value="F:RNA-directed DNA polymerase activity"/>
    <property type="evidence" value="ECO:0007669"/>
    <property type="project" value="UniProtKB-KW"/>
</dbReference>
<dbReference type="GO" id="GO:0015074">
    <property type="term" value="P:DNA integration"/>
    <property type="evidence" value="ECO:0007669"/>
    <property type="project" value="UniProtKB-KW"/>
</dbReference>
<name>A0AAW1JT24_POPJA</name>
<comment type="function">
    <text evidence="1">The aspartyl protease (PR) mediates the proteolytic cleavages of the Gag and Gag-Pol polyproteins after assembly of the VLP.</text>
</comment>
<keyword evidence="7" id="KW-0378">Hydrolase</keyword>
<evidence type="ECO:0000256" key="3">
    <source>
        <dbReference type="ARBA" id="ARBA00022722"/>
    </source>
</evidence>
<dbReference type="PANTHER" id="PTHR42648">
    <property type="entry name" value="TRANSPOSASE, PUTATIVE-RELATED"/>
    <property type="match status" value="1"/>
</dbReference>
<proteinExistence type="predicted"/>
<keyword evidence="17" id="KW-1185">Reference proteome</keyword>
<dbReference type="GO" id="GO:0006508">
    <property type="term" value="P:proteolysis"/>
    <property type="evidence" value="ECO:0007669"/>
    <property type="project" value="UniProtKB-KW"/>
</dbReference>
<dbReference type="Pfam" id="PF22936">
    <property type="entry name" value="Pol_BBD"/>
    <property type="match status" value="1"/>
</dbReference>
<evidence type="ECO:0000256" key="7">
    <source>
        <dbReference type="ARBA" id="ARBA00022801"/>
    </source>
</evidence>
<dbReference type="Proteomes" id="UP001458880">
    <property type="component" value="Unassembled WGS sequence"/>
</dbReference>
<accession>A0AAW1JT24</accession>
<keyword evidence="12" id="KW-0548">Nucleotidyltransferase</keyword>
<keyword evidence="13" id="KW-0233">DNA recombination</keyword>
<gene>
    <name evidence="16" type="ORF">QE152_g27361</name>
</gene>
<keyword evidence="6" id="KW-0255">Endonuclease</keyword>
<evidence type="ECO:0000256" key="12">
    <source>
        <dbReference type="ARBA" id="ARBA00022932"/>
    </source>
</evidence>
<evidence type="ECO:0000256" key="1">
    <source>
        <dbReference type="ARBA" id="ARBA00002180"/>
    </source>
</evidence>
<evidence type="ECO:0000256" key="13">
    <source>
        <dbReference type="ARBA" id="ARBA00023172"/>
    </source>
</evidence>
<evidence type="ECO:0000256" key="6">
    <source>
        <dbReference type="ARBA" id="ARBA00022759"/>
    </source>
</evidence>
<keyword evidence="3" id="KW-0540">Nuclease</keyword>
<keyword evidence="11" id="KW-0695">RNA-directed DNA polymerase</keyword>